<evidence type="ECO:0000256" key="1">
    <source>
        <dbReference type="SAM" id="MobiDB-lite"/>
    </source>
</evidence>
<sequence>MKKRRIRGEESDDEEGEEDRRNSFRNGMVTTGTNDREGGKMDLETSQGVVEQGIAVTDSFTLVEALRTAGLYEQPEDRQPGEHEVG</sequence>
<accession>A0AA40A8S1</accession>
<name>A0AA40A8S1_9PEZI</name>
<dbReference type="AlphaFoldDB" id="A0AA40A8S1"/>
<organism evidence="2 3">
    <name type="scientific">Lasiosphaeris hirsuta</name>
    <dbReference type="NCBI Taxonomy" id="260670"/>
    <lineage>
        <taxon>Eukaryota</taxon>
        <taxon>Fungi</taxon>
        <taxon>Dikarya</taxon>
        <taxon>Ascomycota</taxon>
        <taxon>Pezizomycotina</taxon>
        <taxon>Sordariomycetes</taxon>
        <taxon>Sordariomycetidae</taxon>
        <taxon>Sordariales</taxon>
        <taxon>Lasiosphaeriaceae</taxon>
        <taxon>Lasiosphaeris</taxon>
    </lineage>
</organism>
<dbReference type="Proteomes" id="UP001172102">
    <property type="component" value="Unassembled WGS sequence"/>
</dbReference>
<evidence type="ECO:0000313" key="2">
    <source>
        <dbReference type="EMBL" id="KAK0711316.1"/>
    </source>
</evidence>
<evidence type="ECO:0000313" key="3">
    <source>
        <dbReference type="Proteomes" id="UP001172102"/>
    </source>
</evidence>
<gene>
    <name evidence="2" type="ORF">B0H67DRAFT_584975</name>
</gene>
<proteinExistence type="predicted"/>
<reference evidence="2" key="1">
    <citation type="submission" date="2023-06" db="EMBL/GenBank/DDBJ databases">
        <title>Genome-scale phylogeny and comparative genomics of the fungal order Sordariales.</title>
        <authorList>
            <consortium name="Lawrence Berkeley National Laboratory"/>
            <person name="Hensen N."/>
            <person name="Bonometti L."/>
            <person name="Westerberg I."/>
            <person name="Brannstrom I.O."/>
            <person name="Guillou S."/>
            <person name="Cros-Aarteil S."/>
            <person name="Calhoun S."/>
            <person name="Haridas S."/>
            <person name="Kuo A."/>
            <person name="Mondo S."/>
            <person name="Pangilinan J."/>
            <person name="Riley R."/>
            <person name="Labutti K."/>
            <person name="Andreopoulos B."/>
            <person name="Lipzen A."/>
            <person name="Chen C."/>
            <person name="Yanf M."/>
            <person name="Daum C."/>
            <person name="Ng V."/>
            <person name="Clum A."/>
            <person name="Steindorff A."/>
            <person name="Ohm R."/>
            <person name="Martin F."/>
            <person name="Silar P."/>
            <person name="Natvig D."/>
            <person name="Lalanne C."/>
            <person name="Gautier V."/>
            <person name="Ament-Velasquez S.L."/>
            <person name="Kruys A."/>
            <person name="Hutchinson M.I."/>
            <person name="Powell A.J."/>
            <person name="Barry K."/>
            <person name="Miller A.N."/>
            <person name="Grigoriev I.V."/>
            <person name="Debuchy R."/>
            <person name="Gladieux P."/>
            <person name="Thoren M.H."/>
            <person name="Johannesson H."/>
        </authorList>
    </citation>
    <scope>NUCLEOTIDE SEQUENCE</scope>
    <source>
        <strain evidence="2">SMH4607-1</strain>
    </source>
</reference>
<feature type="compositionally biased region" description="Polar residues" evidence="1">
    <location>
        <begin position="24"/>
        <end position="33"/>
    </location>
</feature>
<comment type="caution">
    <text evidence="2">The sequence shown here is derived from an EMBL/GenBank/DDBJ whole genome shotgun (WGS) entry which is preliminary data.</text>
</comment>
<keyword evidence="3" id="KW-1185">Reference proteome</keyword>
<feature type="region of interest" description="Disordered" evidence="1">
    <location>
        <begin position="1"/>
        <end position="41"/>
    </location>
</feature>
<protein>
    <submittedName>
        <fullName evidence="2">Uncharacterized protein</fullName>
    </submittedName>
</protein>
<dbReference type="EMBL" id="JAUKUA010000005">
    <property type="protein sequence ID" value="KAK0711316.1"/>
    <property type="molecule type" value="Genomic_DNA"/>
</dbReference>